<protein>
    <recommendedName>
        <fullName evidence="5">Pseudouridine synthase</fullName>
        <ecNumber evidence="5">5.4.99.-</ecNumber>
    </recommendedName>
</protein>
<keyword evidence="8" id="KW-1185">Reference proteome</keyword>
<comment type="caution">
    <text evidence="7">The sequence shown here is derived from an EMBL/GenBank/DDBJ whole genome shotgun (WGS) entry which is preliminary data.</text>
</comment>
<evidence type="ECO:0000259" key="6">
    <source>
        <dbReference type="SMART" id="SM00363"/>
    </source>
</evidence>
<dbReference type="InterPro" id="IPR000748">
    <property type="entry name" value="PsdUridine_synth_RsuA/RluB/E/F"/>
</dbReference>
<dbReference type="SMART" id="SM00363">
    <property type="entry name" value="S4"/>
    <property type="match status" value="1"/>
</dbReference>
<proteinExistence type="inferred from homology"/>
<dbReference type="GO" id="GO:0003723">
    <property type="term" value="F:RNA binding"/>
    <property type="evidence" value="ECO:0007669"/>
    <property type="project" value="UniProtKB-KW"/>
</dbReference>
<evidence type="ECO:0000313" key="7">
    <source>
        <dbReference type="EMBL" id="MBC5663408.1"/>
    </source>
</evidence>
<feature type="domain" description="RNA-binding S4" evidence="6">
    <location>
        <begin position="1"/>
        <end position="59"/>
    </location>
</feature>
<dbReference type="SUPFAM" id="SSF55120">
    <property type="entry name" value="Pseudouridine synthase"/>
    <property type="match status" value="1"/>
</dbReference>
<evidence type="ECO:0000313" key="8">
    <source>
        <dbReference type="Proteomes" id="UP000615234"/>
    </source>
</evidence>
<keyword evidence="2 4" id="KW-0694">RNA-binding</keyword>
<dbReference type="Gene3D" id="3.10.290.10">
    <property type="entry name" value="RNA-binding S4 domain"/>
    <property type="match status" value="1"/>
</dbReference>
<dbReference type="PROSITE" id="PS50889">
    <property type="entry name" value="S4"/>
    <property type="match status" value="1"/>
</dbReference>
<evidence type="ECO:0000256" key="4">
    <source>
        <dbReference type="PROSITE-ProRule" id="PRU00182"/>
    </source>
</evidence>
<dbReference type="InterPro" id="IPR042092">
    <property type="entry name" value="PsdUridine_s_RsuA/RluB/E/F_cat"/>
</dbReference>
<evidence type="ECO:0000256" key="5">
    <source>
        <dbReference type="RuleBase" id="RU003887"/>
    </source>
</evidence>
<dbReference type="EC" id="5.4.99.-" evidence="5"/>
<dbReference type="Pfam" id="PF00849">
    <property type="entry name" value="PseudoU_synth_2"/>
    <property type="match status" value="1"/>
</dbReference>
<dbReference type="InterPro" id="IPR002942">
    <property type="entry name" value="S4_RNA-bd"/>
</dbReference>
<dbReference type="InterPro" id="IPR036986">
    <property type="entry name" value="S4_RNA-bd_sf"/>
</dbReference>
<dbReference type="CDD" id="cd02553">
    <property type="entry name" value="PseudoU_synth_RsuA"/>
    <property type="match status" value="1"/>
</dbReference>
<dbReference type="PROSITE" id="PS01149">
    <property type="entry name" value="PSI_RSU"/>
    <property type="match status" value="1"/>
</dbReference>
<dbReference type="InterPro" id="IPR018496">
    <property type="entry name" value="PsdUridine_synth_RsuA/RluB_CS"/>
</dbReference>
<dbReference type="PANTHER" id="PTHR47683:SF4">
    <property type="entry name" value="PSEUDOURIDINE SYNTHASE"/>
    <property type="match status" value="1"/>
</dbReference>
<dbReference type="Pfam" id="PF01479">
    <property type="entry name" value="S4"/>
    <property type="match status" value="1"/>
</dbReference>
<gene>
    <name evidence="7" type="ORF">H8S09_11060</name>
</gene>
<dbReference type="GO" id="GO:0005829">
    <property type="term" value="C:cytosol"/>
    <property type="evidence" value="ECO:0007669"/>
    <property type="project" value="UniProtKB-ARBA"/>
</dbReference>
<dbReference type="InterPro" id="IPR050343">
    <property type="entry name" value="RsuA_PseudoU_synthase"/>
</dbReference>
<dbReference type="InterPro" id="IPR020103">
    <property type="entry name" value="PsdUridine_synth_cat_dom_sf"/>
</dbReference>
<dbReference type="GO" id="GO:0000455">
    <property type="term" value="P:enzyme-directed rRNA pseudouridine synthesis"/>
    <property type="evidence" value="ECO:0007669"/>
    <property type="project" value="UniProtKB-ARBA"/>
</dbReference>
<dbReference type="SUPFAM" id="SSF55174">
    <property type="entry name" value="Alpha-L RNA-binding motif"/>
    <property type="match status" value="1"/>
</dbReference>
<name>A0A8I0AQQ1_9FIRM</name>
<dbReference type="AlphaFoldDB" id="A0A8I0AQQ1"/>
<accession>A0A8I0AQQ1</accession>
<comment type="similarity">
    <text evidence="1 5">Belongs to the pseudouridine synthase RsuA family.</text>
</comment>
<dbReference type="NCBIfam" id="TIGR00093">
    <property type="entry name" value="pseudouridine synthase"/>
    <property type="match status" value="1"/>
</dbReference>
<dbReference type="InterPro" id="IPR020094">
    <property type="entry name" value="TruA/RsuA/RluB/E/F_N"/>
</dbReference>
<evidence type="ECO:0000256" key="1">
    <source>
        <dbReference type="ARBA" id="ARBA00008348"/>
    </source>
</evidence>
<sequence length="241" mass="26728">MRIDKFLANQDIGSRSQVKQYIKKGMISINGTVCKSPEQKIDENTDQISYNGTVIGYQKHHYYMLNKPAGCVSATNDNLHTTILDLLKGSVSVKNLFPVGRLDIDTEGLLLITDDGELSHNLLSPSKHVAKTYFARIDGLVTEEHIKAFKAGLDIGDDKPTKPGTLVIKSTNPDTSTSEILLTITEGRYHQVKRSFEALGMKVTYLKRLSMGSLALDEALAPGEFRELTETELQALIQKIF</sequence>
<dbReference type="Gene3D" id="3.30.70.1560">
    <property type="entry name" value="Alpha-L RNA-binding motif"/>
    <property type="match status" value="1"/>
</dbReference>
<organism evidence="7 8">
    <name type="scientific">Coprococcus hominis</name>
    <name type="common">ex Liu et al. 2022</name>
    <dbReference type="NCBI Taxonomy" id="2763039"/>
    <lineage>
        <taxon>Bacteria</taxon>
        <taxon>Bacillati</taxon>
        <taxon>Bacillota</taxon>
        <taxon>Clostridia</taxon>
        <taxon>Lachnospirales</taxon>
        <taxon>Lachnospiraceae</taxon>
        <taxon>Coprococcus</taxon>
    </lineage>
</organism>
<dbReference type="EMBL" id="JACOOX010000006">
    <property type="protein sequence ID" value="MBC5663408.1"/>
    <property type="molecule type" value="Genomic_DNA"/>
</dbReference>
<evidence type="ECO:0000256" key="3">
    <source>
        <dbReference type="ARBA" id="ARBA00023235"/>
    </source>
</evidence>
<evidence type="ECO:0000256" key="2">
    <source>
        <dbReference type="ARBA" id="ARBA00022884"/>
    </source>
</evidence>
<dbReference type="Proteomes" id="UP000615234">
    <property type="component" value="Unassembled WGS sequence"/>
</dbReference>
<dbReference type="CDD" id="cd00165">
    <property type="entry name" value="S4"/>
    <property type="match status" value="1"/>
</dbReference>
<dbReference type="Gene3D" id="3.30.70.580">
    <property type="entry name" value="Pseudouridine synthase I, catalytic domain, N-terminal subdomain"/>
    <property type="match status" value="1"/>
</dbReference>
<dbReference type="InterPro" id="IPR006145">
    <property type="entry name" value="PsdUridine_synth_RsuA/RluA"/>
</dbReference>
<dbReference type="GO" id="GO:0120159">
    <property type="term" value="F:rRNA pseudouridine synthase activity"/>
    <property type="evidence" value="ECO:0007669"/>
    <property type="project" value="UniProtKB-ARBA"/>
</dbReference>
<keyword evidence="3 5" id="KW-0413">Isomerase</keyword>
<reference evidence="7 8" key="1">
    <citation type="submission" date="2020-08" db="EMBL/GenBank/DDBJ databases">
        <title>Genome public.</title>
        <authorList>
            <person name="Liu C."/>
            <person name="Sun Q."/>
        </authorList>
    </citation>
    <scope>NUCLEOTIDE SEQUENCE [LARGE SCALE GENOMIC DNA]</scope>
    <source>
        <strain evidence="7 8">NSJ-10</strain>
    </source>
</reference>
<dbReference type="PANTHER" id="PTHR47683">
    <property type="entry name" value="PSEUDOURIDINE SYNTHASE FAMILY PROTEIN-RELATED"/>
    <property type="match status" value="1"/>
</dbReference>
<dbReference type="FunFam" id="3.30.70.1560:FF:000001">
    <property type="entry name" value="Pseudouridine synthase"/>
    <property type="match status" value="1"/>
</dbReference>